<sequence>MRYIQLRIVLCFLIIAFSPTISFAQLNKIDVNGIVSSSEGKPIVGASLVGEKDNILTITDANGKFLISVPVGSKLSVVAKGFTGKKFTVSSDQNDLNLILSKENKVQVAFQKVNERDLSSGISFVDVEEVLNKSYSTYSLDGMQSLVGGFNYNIWGQGGYLVLVDGFPRDPGTILPVEIDQISFLKGVNAIALYGSRAAQGVVYITSKRGKVQKQQISVRANAGIDVPKRYAKYLGSAEYMSYYNQALINDGLSSLYSDEDIFNHASGNEFRYPNVDYYSSKYLREFSRRYDANVEINGGNDVAKYYTVVNFSNNGDLLNFGEAANNQTTRFNARGNVDVAINDFITARIGVNAIYSNSRGINANYWQSAATLRPFRYTPLIPIDLIEASDEASQLLIRNSKNLVDGRFLLGGNQLEMTNPFAAAYAGGYSNFVSRQFQFNTGVDANLSSVTKGLSLHTDFGIDYDTQYSTSFNNTYAVYSPTWNTFAGFDQIGSLQKINDDTRNGIENLANSFYRQILSFSTHLDYKRQFEKNNFGAMFIVNGFQRTASGDYHKESNANLGLNMSYNFDSKYYAEFNQAIVHSARFAESKRMMPSPTLTLGWRLSEENFLKNSTSVDNLKLSFSAGILHTDLSSNGYYRYQQIYSQTDGQWFSWRDGALNRSTDSRQGENLGLTFAQRREVNATIDASFFKGMITLNSTLYMNQMRGNIAPLANRTPNYFSNGFPNSSFVPFFNINNDDRSGVDFNINFNKKVGAVDLSLGITGNYYHSKIDQRDEVSEFDYQLRQGRPIDNIYGLKNLGFYVDEADIASSPVSAFGNVKPGDIKYQDVNGDGLVNAQDEVYLGKAGFNGAPLFGGLNFTAKWKNLTLFAMATAQFGAYALKNQSAYFNIDGIDKYSVNVRNSWTFENRETATFPRLTTFTSDNNYRNSDFWMYSTNRFDLSRIQITFDFPKRILQSTFVSDLSAYVNGANLLTISQERELMELNIGGAPQTRFFNLGLKASF</sequence>
<organism evidence="1 2">
    <name type="scientific">Flavobacterium magnesitis</name>
    <dbReference type="NCBI Taxonomy" id="3138077"/>
    <lineage>
        <taxon>Bacteria</taxon>
        <taxon>Pseudomonadati</taxon>
        <taxon>Bacteroidota</taxon>
        <taxon>Flavobacteriia</taxon>
        <taxon>Flavobacteriales</taxon>
        <taxon>Flavobacteriaceae</taxon>
        <taxon>Flavobacterium</taxon>
    </lineage>
</organism>
<evidence type="ECO:0000313" key="2">
    <source>
        <dbReference type="Proteomes" id="UP001574170"/>
    </source>
</evidence>
<dbReference type="SUPFAM" id="SSF49464">
    <property type="entry name" value="Carboxypeptidase regulatory domain-like"/>
    <property type="match status" value="1"/>
</dbReference>
<evidence type="ECO:0000313" key="1">
    <source>
        <dbReference type="EMBL" id="MFA9193511.1"/>
    </source>
</evidence>
<dbReference type="EMBL" id="JBCFQK010000003">
    <property type="protein sequence ID" value="MFA9193511.1"/>
    <property type="molecule type" value="Genomic_DNA"/>
</dbReference>
<dbReference type="RefSeq" id="WP_373390616.1">
    <property type="nucleotide sequence ID" value="NZ_JBCFQK010000003.1"/>
</dbReference>
<keyword evidence="2" id="KW-1185">Reference proteome</keyword>
<comment type="caution">
    <text evidence="1">The sequence shown here is derived from an EMBL/GenBank/DDBJ whole genome shotgun (WGS) entry which is preliminary data.</text>
</comment>
<dbReference type="Proteomes" id="UP001574170">
    <property type="component" value="Unassembled WGS sequence"/>
</dbReference>
<dbReference type="Gene3D" id="2.170.130.10">
    <property type="entry name" value="TonB-dependent receptor, plug domain"/>
    <property type="match status" value="1"/>
</dbReference>
<protein>
    <submittedName>
        <fullName evidence="1">SusC/RagA family TonB-linked outer membrane protein</fullName>
    </submittedName>
</protein>
<dbReference type="InterPro" id="IPR023996">
    <property type="entry name" value="TonB-dep_OMP_SusC/RagA"/>
</dbReference>
<accession>A0ABV4TJK5</accession>
<dbReference type="NCBIfam" id="TIGR04056">
    <property type="entry name" value="OMP_RagA_SusC"/>
    <property type="match status" value="1"/>
</dbReference>
<dbReference type="InterPro" id="IPR037066">
    <property type="entry name" value="Plug_dom_sf"/>
</dbReference>
<reference evidence="1 2" key="1">
    <citation type="submission" date="2024-04" db="EMBL/GenBank/DDBJ databases">
        <title>New Clade of Flavobacterium.</title>
        <authorList>
            <person name="Matos L."/>
            <person name="Proenca D.N."/>
            <person name="Fransisco R.M."/>
            <person name="Chung A.P."/>
            <person name="Maccario L."/>
            <person name="Sorensen S.J."/>
            <person name="Morais P.V."/>
        </authorList>
    </citation>
    <scope>NUCLEOTIDE SEQUENCE [LARGE SCALE GENOMIC DNA]</scope>
    <source>
        <strain evidence="1 2">FBOR7N2.3</strain>
    </source>
</reference>
<dbReference type="InterPro" id="IPR008969">
    <property type="entry name" value="CarboxyPept-like_regulatory"/>
</dbReference>
<name>A0ABV4TJK5_9FLAO</name>
<gene>
    <name evidence="1" type="ORF">AAGV33_03765</name>
</gene>
<proteinExistence type="predicted"/>
<dbReference type="SUPFAM" id="SSF56935">
    <property type="entry name" value="Porins"/>
    <property type="match status" value="1"/>
</dbReference>